<evidence type="ECO:0000259" key="7">
    <source>
        <dbReference type="Pfam" id="PF04542"/>
    </source>
</evidence>
<proteinExistence type="inferred from homology"/>
<dbReference type="Pfam" id="PF04542">
    <property type="entry name" value="Sigma70_r2"/>
    <property type="match status" value="1"/>
</dbReference>
<keyword evidence="2" id="KW-0805">Transcription regulation</keyword>
<dbReference type="InterPro" id="IPR014284">
    <property type="entry name" value="RNA_pol_sigma-70_dom"/>
</dbReference>
<dbReference type="EMBL" id="WXYQ01000005">
    <property type="protein sequence ID" value="NBG95408.1"/>
    <property type="molecule type" value="Genomic_DNA"/>
</dbReference>
<feature type="domain" description="RNA polymerase sigma-70 region 2" evidence="7">
    <location>
        <begin position="76"/>
        <end position="142"/>
    </location>
</feature>
<dbReference type="Gene3D" id="1.10.1740.10">
    <property type="match status" value="1"/>
</dbReference>
<dbReference type="AlphaFoldDB" id="A0A845QAU4"/>
<keyword evidence="5" id="KW-0804">Transcription</keyword>
<evidence type="ECO:0000256" key="6">
    <source>
        <dbReference type="SAM" id="MobiDB-lite"/>
    </source>
</evidence>
<accession>A0A845QAU4</accession>
<dbReference type="GO" id="GO:0006352">
    <property type="term" value="P:DNA-templated transcription initiation"/>
    <property type="evidence" value="ECO:0007669"/>
    <property type="project" value="InterPro"/>
</dbReference>
<evidence type="ECO:0000259" key="8">
    <source>
        <dbReference type="Pfam" id="PF08281"/>
    </source>
</evidence>
<dbReference type="Pfam" id="PF08281">
    <property type="entry name" value="Sigma70_r4_2"/>
    <property type="match status" value="1"/>
</dbReference>
<dbReference type="NCBIfam" id="TIGR02937">
    <property type="entry name" value="sigma70-ECF"/>
    <property type="match status" value="1"/>
</dbReference>
<keyword evidence="4" id="KW-0238">DNA-binding</keyword>
<evidence type="ECO:0000256" key="4">
    <source>
        <dbReference type="ARBA" id="ARBA00023125"/>
    </source>
</evidence>
<gene>
    <name evidence="9" type="ORF">GTQ45_06645</name>
</gene>
<dbReference type="PANTHER" id="PTHR43133:SF8">
    <property type="entry name" value="RNA POLYMERASE SIGMA FACTOR HI_1459-RELATED"/>
    <property type="match status" value="1"/>
</dbReference>
<dbReference type="CDD" id="cd06171">
    <property type="entry name" value="Sigma70_r4"/>
    <property type="match status" value="1"/>
</dbReference>
<comment type="caution">
    <text evidence="9">The sequence shown here is derived from an EMBL/GenBank/DDBJ whole genome shotgun (WGS) entry which is preliminary data.</text>
</comment>
<reference evidence="9 10" key="1">
    <citation type="journal article" date="2016" name="Int. J. Syst. Evol. Microbiol.">
        <title>Pyruvatibacter mobilis gen. nov., sp. nov., a marine bacterium from the culture broth of Picochlorum sp. 122.</title>
        <authorList>
            <person name="Wang G."/>
            <person name="Tang M."/>
            <person name="Wu H."/>
            <person name="Dai S."/>
            <person name="Li T."/>
            <person name="Chen C."/>
            <person name="He H."/>
            <person name="Fan J."/>
            <person name="Xiang W."/>
            <person name="Li X."/>
        </authorList>
    </citation>
    <scope>NUCLEOTIDE SEQUENCE [LARGE SCALE GENOMIC DNA]</scope>
    <source>
        <strain evidence="9 10">GYP-11</strain>
    </source>
</reference>
<dbReference type="InterPro" id="IPR013325">
    <property type="entry name" value="RNA_pol_sigma_r2"/>
</dbReference>
<feature type="domain" description="RNA polymerase sigma factor 70 region 4 type 2" evidence="8">
    <location>
        <begin position="175"/>
        <end position="223"/>
    </location>
</feature>
<dbReference type="InterPro" id="IPR036388">
    <property type="entry name" value="WH-like_DNA-bd_sf"/>
</dbReference>
<dbReference type="Proteomes" id="UP000470384">
    <property type="component" value="Unassembled WGS sequence"/>
</dbReference>
<evidence type="ECO:0000313" key="10">
    <source>
        <dbReference type="Proteomes" id="UP000470384"/>
    </source>
</evidence>
<comment type="similarity">
    <text evidence="1">Belongs to the sigma-70 factor family. ECF subfamily.</text>
</comment>
<dbReference type="NCBIfam" id="NF004113">
    <property type="entry name" value="PRK05602.1"/>
    <property type="match status" value="1"/>
</dbReference>
<evidence type="ECO:0000256" key="1">
    <source>
        <dbReference type="ARBA" id="ARBA00010641"/>
    </source>
</evidence>
<dbReference type="GO" id="GO:0003677">
    <property type="term" value="F:DNA binding"/>
    <property type="evidence" value="ECO:0007669"/>
    <property type="project" value="UniProtKB-KW"/>
</dbReference>
<name>A0A845QAU4_9HYPH</name>
<dbReference type="SUPFAM" id="SSF88659">
    <property type="entry name" value="Sigma3 and sigma4 domains of RNA polymerase sigma factors"/>
    <property type="match status" value="1"/>
</dbReference>
<dbReference type="InterPro" id="IPR013249">
    <property type="entry name" value="RNA_pol_sigma70_r4_t2"/>
</dbReference>
<sequence>MAGEAGWTGARSGLALRIVHPPRTGSPDGTGHKSGDRARVIPARSKTSSPGDTAAADAAFAARIASGEQAAMREAVEEFLPQVFATAKRMLRNEADAEEVAQETFLRIWNSVGTWTPKGARLRTWVVRIAINLCYDRMRRKSYGKSDPLEAAPEMADDAPDAVARLAARDQSSLVEQAMNGLPERQRLALQLVHFDEMSNGEAAETMEVSVDALESLLARGRRGLKAALMGHKDELLGEEA</sequence>
<dbReference type="InterPro" id="IPR013324">
    <property type="entry name" value="RNA_pol_sigma_r3/r4-like"/>
</dbReference>
<protein>
    <submittedName>
        <fullName evidence="9">RNA polymerase sigma factor</fullName>
    </submittedName>
</protein>
<dbReference type="PANTHER" id="PTHR43133">
    <property type="entry name" value="RNA POLYMERASE ECF-TYPE SIGMA FACTO"/>
    <property type="match status" value="1"/>
</dbReference>
<keyword evidence="3" id="KW-0731">Sigma factor</keyword>
<organism evidence="9 10">
    <name type="scientific">Pyruvatibacter mobilis</name>
    <dbReference type="NCBI Taxonomy" id="1712261"/>
    <lineage>
        <taxon>Bacteria</taxon>
        <taxon>Pseudomonadati</taxon>
        <taxon>Pseudomonadota</taxon>
        <taxon>Alphaproteobacteria</taxon>
        <taxon>Hyphomicrobiales</taxon>
        <taxon>Parvibaculaceae</taxon>
        <taxon>Pyruvatibacter</taxon>
    </lineage>
</organism>
<dbReference type="GO" id="GO:0016987">
    <property type="term" value="F:sigma factor activity"/>
    <property type="evidence" value="ECO:0007669"/>
    <property type="project" value="UniProtKB-KW"/>
</dbReference>
<dbReference type="InterPro" id="IPR039425">
    <property type="entry name" value="RNA_pol_sigma-70-like"/>
</dbReference>
<dbReference type="OrthoDB" id="9780326at2"/>
<evidence type="ECO:0000256" key="3">
    <source>
        <dbReference type="ARBA" id="ARBA00023082"/>
    </source>
</evidence>
<feature type="region of interest" description="Disordered" evidence="6">
    <location>
        <begin position="17"/>
        <end position="38"/>
    </location>
</feature>
<evidence type="ECO:0000256" key="2">
    <source>
        <dbReference type="ARBA" id="ARBA00023015"/>
    </source>
</evidence>
<dbReference type="Gene3D" id="1.10.10.10">
    <property type="entry name" value="Winged helix-like DNA-binding domain superfamily/Winged helix DNA-binding domain"/>
    <property type="match status" value="1"/>
</dbReference>
<dbReference type="SUPFAM" id="SSF88946">
    <property type="entry name" value="Sigma2 domain of RNA polymerase sigma factors"/>
    <property type="match status" value="1"/>
</dbReference>
<evidence type="ECO:0000313" key="9">
    <source>
        <dbReference type="EMBL" id="NBG95408.1"/>
    </source>
</evidence>
<dbReference type="InterPro" id="IPR007627">
    <property type="entry name" value="RNA_pol_sigma70_r2"/>
</dbReference>
<evidence type="ECO:0000256" key="5">
    <source>
        <dbReference type="ARBA" id="ARBA00023163"/>
    </source>
</evidence>
<keyword evidence="10" id="KW-1185">Reference proteome</keyword>